<feature type="signal peptide" evidence="4">
    <location>
        <begin position="1"/>
        <end position="37"/>
    </location>
</feature>
<dbReference type="AlphaFoldDB" id="A0AAD6SQ69"/>
<sequence>MMGGSHPPESRSLLGGSRRLLLLLLLSVLTMAPRIYTSHVPDVPVFNMSIFTRLFSSRAPGDVGGFPGAFKAYIDATSGATITRAQVKNLALSFAYGLRDHPTTHKFAERGDTVLIFSPNSLAWPVVLFGSIAAGLRCTLANSAYTSHELAYQYKDSGAKLVLTTEEGVSTVREVFAGLGLSKGEGDKRIVILGDDLRWAGGPAGTAGPAAAGLVSLVDLLGRGTLVKEETFEGSAANETVLLCYSSGTTGKPKGVETTHQNLTTLVDIIIPGFSLPPGTRPMLGILPFYHIFGVANILTFSLVVACAVVIQVRFEPVQFCANIEKYKVGFSFVVPPVLVVLARHPAVDSYDLSSLEYLLSGAAPLGADLVVMVQKRLLSKRRPGAKCCVTQGYGLTETSPSTHWLDFDVADRKVGSVGHLLSNLKARLVEDEDGKIDAEEGQPGELWVQGKTVMKGYLNNPTATKNSITPDGWFKTGDVAIRDSEGYYYIVDRRKELIKYKGFQVPPAELEAVLLSHPSIADAAVIGVEDVQEATELPRAYVVHANPEKIKTAQAKAAFADSVVKWMETKVAKHKFLRGGVSIIDVVPKSAAGKILRRELRDLAKEQMKRGEIKTGFKAKL</sequence>
<evidence type="ECO:0000313" key="8">
    <source>
        <dbReference type="Proteomes" id="UP001218188"/>
    </source>
</evidence>
<accession>A0AAD6SQ69</accession>
<keyword evidence="3" id="KW-1133">Transmembrane helix</keyword>
<evidence type="ECO:0000256" key="1">
    <source>
        <dbReference type="ARBA" id="ARBA00006432"/>
    </source>
</evidence>
<dbReference type="InterPro" id="IPR025110">
    <property type="entry name" value="AMP-bd_C"/>
</dbReference>
<organism evidence="7 8">
    <name type="scientific">Mycena alexandri</name>
    <dbReference type="NCBI Taxonomy" id="1745969"/>
    <lineage>
        <taxon>Eukaryota</taxon>
        <taxon>Fungi</taxon>
        <taxon>Dikarya</taxon>
        <taxon>Basidiomycota</taxon>
        <taxon>Agaricomycotina</taxon>
        <taxon>Agaricomycetes</taxon>
        <taxon>Agaricomycetidae</taxon>
        <taxon>Agaricales</taxon>
        <taxon>Marasmiineae</taxon>
        <taxon>Mycenaceae</taxon>
        <taxon>Mycena</taxon>
    </lineage>
</organism>
<proteinExistence type="inferred from homology"/>
<keyword evidence="4" id="KW-0732">Signal</keyword>
<dbReference type="PANTHER" id="PTHR24096:SF149">
    <property type="entry name" value="AMP-BINDING DOMAIN-CONTAINING PROTEIN-RELATED"/>
    <property type="match status" value="1"/>
</dbReference>
<dbReference type="Gene3D" id="2.30.38.10">
    <property type="entry name" value="Luciferase, Domain 3"/>
    <property type="match status" value="1"/>
</dbReference>
<dbReference type="CDD" id="cd05911">
    <property type="entry name" value="Firefly_Luc_like"/>
    <property type="match status" value="1"/>
</dbReference>
<keyword evidence="8" id="KW-1185">Reference proteome</keyword>
<dbReference type="InterPro" id="IPR020845">
    <property type="entry name" value="AMP-binding_CS"/>
</dbReference>
<dbReference type="PROSITE" id="PS00455">
    <property type="entry name" value="AMP_BINDING"/>
    <property type="match status" value="1"/>
</dbReference>
<evidence type="ECO:0000313" key="7">
    <source>
        <dbReference type="EMBL" id="KAJ7032056.1"/>
    </source>
</evidence>
<dbReference type="EMBL" id="JARJCM010000077">
    <property type="protein sequence ID" value="KAJ7032056.1"/>
    <property type="molecule type" value="Genomic_DNA"/>
</dbReference>
<reference evidence="7" key="1">
    <citation type="submission" date="2023-03" db="EMBL/GenBank/DDBJ databases">
        <title>Massive genome expansion in bonnet fungi (Mycena s.s.) driven by repeated elements and novel gene families across ecological guilds.</title>
        <authorList>
            <consortium name="Lawrence Berkeley National Laboratory"/>
            <person name="Harder C.B."/>
            <person name="Miyauchi S."/>
            <person name="Viragh M."/>
            <person name="Kuo A."/>
            <person name="Thoen E."/>
            <person name="Andreopoulos B."/>
            <person name="Lu D."/>
            <person name="Skrede I."/>
            <person name="Drula E."/>
            <person name="Henrissat B."/>
            <person name="Morin E."/>
            <person name="Kohler A."/>
            <person name="Barry K."/>
            <person name="LaButti K."/>
            <person name="Morin E."/>
            <person name="Salamov A."/>
            <person name="Lipzen A."/>
            <person name="Mereny Z."/>
            <person name="Hegedus B."/>
            <person name="Baldrian P."/>
            <person name="Stursova M."/>
            <person name="Weitz H."/>
            <person name="Taylor A."/>
            <person name="Grigoriev I.V."/>
            <person name="Nagy L.G."/>
            <person name="Martin F."/>
            <person name="Kauserud H."/>
        </authorList>
    </citation>
    <scope>NUCLEOTIDE SEQUENCE</scope>
    <source>
        <strain evidence="7">CBHHK200</strain>
    </source>
</reference>
<evidence type="ECO:0000256" key="2">
    <source>
        <dbReference type="ARBA" id="ARBA00022598"/>
    </source>
</evidence>
<dbReference type="Gene3D" id="3.30.300.30">
    <property type="match status" value="1"/>
</dbReference>
<feature type="domain" description="AMP-binding enzyme C-terminal" evidence="6">
    <location>
        <begin position="510"/>
        <end position="595"/>
    </location>
</feature>
<evidence type="ECO:0000256" key="4">
    <source>
        <dbReference type="SAM" id="SignalP"/>
    </source>
</evidence>
<dbReference type="Pfam" id="PF13193">
    <property type="entry name" value="AMP-binding_C"/>
    <property type="match status" value="1"/>
</dbReference>
<dbReference type="GO" id="GO:0016405">
    <property type="term" value="F:CoA-ligase activity"/>
    <property type="evidence" value="ECO:0007669"/>
    <property type="project" value="TreeGrafter"/>
</dbReference>
<dbReference type="InterPro" id="IPR000873">
    <property type="entry name" value="AMP-dep_synth/lig_dom"/>
</dbReference>
<keyword evidence="2" id="KW-0436">Ligase</keyword>
<protein>
    <submittedName>
        <fullName evidence="7">AMP binding protein</fullName>
    </submittedName>
</protein>
<comment type="similarity">
    <text evidence="1">Belongs to the ATP-dependent AMP-binding enzyme family.</text>
</comment>
<feature type="chain" id="PRO_5042179489" evidence="4">
    <location>
        <begin position="38"/>
        <end position="622"/>
    </location>
</feature>
<keyword evidence="3" id="KW-0472">Membrane</keyword>
<comment type="caution">
    <text evidence="7">The sequence shown here is derived from an EMBL/GenBank/DDBJ whole genome shotgun (WGS) entry which is preliminary data.</text>
</comment>
<name>A0AAD6SQ69_9AGAR</name>
<dbReference type="PANTHER" id="PTHR24096">
    <property type="entry name" value="LONG-CHAIN-FATTY-ACID--COA LIGASE"/>
    <property type="match status" value="1"/>
</dbReference>
<dbReference type="InterPro" id="IPR045851">
    <property type="entry name" value="AMP-bd_C_sf"/>
</dbReference>
<evidence type="ECO:0000256" key="3">
    <source>
        <dbReference type="SAM" id="Phobius"/>
    </source>
</evidence>
<evidence type="ECO:0000259" key="5">
    <source>
        <dbReference type="Pfam" id="PF00501"/>
    </source>
</evidence>
<evidence type="ECO:0000259" key="6">
    <source>
        <dbReference type="Pfam" id="PF13193"/>
    </source>
</evidence>
<dbReference type="Pfam" id="PF00501">
    <property type="entry name" value="AMP-binding"/>
    <property type="match status" value="1"/>
</dbReference>
<dbReference type="SUPFAM" id="SSF56801">
    <property type="entry name" value="Acetyl-CoA synthetase-like"/>
    <property type="match status" value="1"/>
</dbReference>
<gene>
    <name evidence="7" type="ORF">C8F04DRAFT_1109067</name>
</gene>
<feature type="transmembrane region" description="Helical" evidence="3">
    <location>
        <begin position="289"/>
        <end position="315"/>
    </location>
</feature>
<keyword evidence="3" id="KW-0812">Transmembrane</keyword>
<dbReference type="Gene3D" id="3.40.50.980">
    <property type="match status" value="2"/>
</dbReference>
<feature type="domain" description="AMP-dependent synthetase/ligase" evidence="5">
    <location>
        <begin position="72"/>
        <end position="459"/>
    </location>
</feature>
<dbReference type="Proteomes" id="UP001218188">
    <property type="component" value="Unassembled WGS sequence"/>
</dbReference>